<dbReference type="KEGG" id="mlo:msl9091"/>
<name>Q982G2_RHILO</name>
<evidence type="ECO:0000313" key="2">
    <source>
        <dbReference type="Proteomes" id="UP000000552"/>
    </source>
</evidence>
<accession>Q982G2</accession>
<sequence length="88" mass="10276">MRPDDSGGPSVNLIAAAQTDRDQWATRHRRQPAFFQQRVTIAPLVLSSRHAEQWFKPDWIRRASFRYPAILLQSLKNGDINRVERQFS</sequence>
<dbReference type="Proteomes" id="UP000000552">
    <property type="component" value="Plasmid pMLa"/>
</dbReference>
<protein>
    <submittedName>
        <fullName evidence="1">Msl9091 protein</fullName>
    </submittedName>
</protein>
<evidence type="ECO:0000313" key="1">
    <source>
        <dbReference type="EMBL" id="BAB54497.1"/>
    </source>
</evidence>
<geneLocation type="plasmid" evidence="1 2">
    <name>pMLa</name>
</geneLocation>
<dbReference type="EMBL" id="BA000013">
    <property type="protein sequence ID" value="BAB54497.1"/>
    <property type="molecule type" value="Genomic_DNA"/>
</dbReference>
<dbReference type="HOGENOM" id="CLU_2466858_0_0_5"/>
<dbReference type="AlphaFoldDB" id="Q982G2"/>
<keyword evidence="1" id="KW-0614">Plasmid</keyword>
<reference evidence="1 2" key="1">
    <citation type="journal article" date="2000" name="DNA Res.">
        <title>Complete genome structure of the nitrogen-fixing symbiotic bacterium Mesorhizobium loti.</title>
        <authorList>
            <person name="Kaneko T."/>
            <person name="Nakamura Y."/>
            <person name="Sato S."/>
            <person name="Asamizu E."/>
            <person name="Kato T."/>
            <person name="Sasamoto S."/>
            <person name="Watanabe A."/>
            <person name="Idesawa K."/>
            <person name="Ishikawa A."/>
            <person name="Kawashima K."/>
            <person name="Kimura T."/>
            <person name="Kishida Y."/>
            <person name="Kiyokawa C."/>
            <person name="Kohara M."/>
            <person name="Matsumoto M."/>
            <person name="Matsuno A."/>
            <person name="Mochizuki Y."/>
            <person name="Nakayama S."/>
            <person name="Nakazaki N."/>
            <person name="Shimpo S."/>
            <person name="Sugimoto M."/>
            <person name="Takeuchi C."/>
            <person name="Yamada M."/>
            <person name="Tabata S."/>
        </authorList>
    </citation>
    <scope>NUCLEOTIDE SEQUENCE [LARGE SCALE GENOMIC DNA]</scope>
    <source>
        <strain evidence="2">LMG 29417 / CECT 9101 / MAFF 303099</strain>
        <plasmid evidence="1 2">pMLa</plasmid>
    </source>
</reference>
<gene>
    <name evidence="1" type="ordered locus">msl9091</name>
</gene>
<dbReference type="RefSeq" id="WP_010915773.1">
    <property type="nucleotide sequence ID" value="NC_002679.1"/>
</dbReference>
<proteinExistence type="predicted"/>
<organism evidence="1 2">
    <name type="scientific">Mesorhizobium japonicum (strain LMG 29417 / CECT 9101 / MAFF 303099)</name>
    <name type="common">Mesorhizobium loti (strain MAFF 303099)</name>
    <dbReference type="NCBI Taxonomy" id="266835"/>
    <lineage>
        <taxon>Bacteria</taxon>
        <taxon>Pseudomonadati</taxon>
        <taxon>Pseudomonadota</taxon>
        <taxon>Alphaproteobacteria</taxon>
        <taxon>Hyphomicrobiales</taxon>
        <taxon>Phyllobacteriaceae</taxon>
        <taxon>Mesorhizobium</taxon>
    </lineage>
</organism>